<dbReference type="Gene3D" id="3.10.150.10">
    <property type="entry name" value="DNA Polymerase III, subunit A, domain 2"/>
    <property type="match status" value="1"/>
</dbReference>
<proteinExistence type="predicted"/>
<dbReference type="EMBL" id="CP019082">
    <property type="protein sequence ID" value="APW63215.1"/>
    <property type="molecule type" value="Genomic_DNA"/>
</dbReference>
<dbReference type="Proteomes" id="UP000186309">
    <property type="component" value="Chromosome"/>
</dbReference>
<accession>A0A1U7CWA6</accession>
<organism evidence="2 3">
    <name type="scientific">Paludisphaera borealis</name>
    <dbReference type="NCBI Taxonomy" id="1387353"/>
    <lineage>
        <taxon>Bacteria</taxon>
        <taxon>Pseudomonadati</taxon>
        <taxon>Planctomycetota</taxon>
        <taxon>Planctomycetia</taxon>
        <taxon>Isosphaerales</taxon>
        <taxon>Isosphaeraceae</taxon>
        <taxon>Paludisphaera</taxon>
    </lineage>
</organism>
<dbReference type="OrthoDB" id="215904at2"/>
<evidence type="ECO:0000313" key="2">
    <source>
        <dbReference type="EMBL" id="APW63215.1"/>
    </source>
</evidence>
<feature type="coiled-coil region" evidence="1">
    <location>
        <begin position="421"/>
        <end position="455"/>
    </location>
</feature>
<dbReference type="STRING" id="1387353.BSF38_04779"/>
<dbReference type="AlphaFoldDB" id="A0A1U7CWA6"/>
<sequence length="476" mass="51568">MITITRRQARRLRGVLRRHTLGIPHRGPVSPFVLHARGAELRAFHRCGAVAIEFVDSIAPGSHESIALPLDALAEFEGRDDSPVTLETLAPDRTCVRWTDRGVPQSRAYAVQSLDAIEPSPEPPTSWATIPAEILKTLAEASETASEDSARYALGCIRLGGETGAVAATDGRQLLIHGGFRFPWTDEVLIRRSPLFACPGLPRDQPLEIGRTSSHVVLRVGPWTLFLEILTEGRYPDLGRVVPDPAAAATRLTLDPEDARFLEAALDRLPGAAEPHAPVALELNGKAAVRARGADQAQATELVLARSAYSGAPVRLNTNRKFLSRALRLGFSEIEIVDAESPVVCRGRDLVFCWQPLSKDEAPTPGDDAHVESIPSITSTSVEADVATTMRTTVSEQSESTDRHESIRVAAASEAQEPAGLAALIREAESLHQALTETRARAARLAAALRRHRRRERLVDATLASLRALKLQDVVG</sequence>
<name>A0A1U7CWA6_9BACT</name>
<evidence type="ECO:0000313" key="3">
    <source>
        <dbReference type="Proteomes" id="UP000186309"/>
    </source>
</evidence>
<dbReference type="KEGG" id="pbor:BSF38_04779"/>
<dbReference type="RefSeq" id="WP_099092024.1">
    <property type="nucleotide sequence ID" value="NZ_CP019082.1"/>
</dbReference>
<keyword evidence="3" id="KW-1185">Reference proteome</keyword>
<gene>
    <name evidence="2" type="ORF">BSF38_04779</name>
</gene>
<evidence type="ECO:0000256" key="1">
    <source>
        <dbReference type="SAM" id="Coils"/>
    </source>
</evidence>
<protein>
    <submittedName>
        <fullName evidence="2">Uncharacterized protein</fullName>
    </submittedName>
</protein>
<dbReference type="Gene3D" id="3.70.10.10">
    <property type="match status" value="1"/>
</dbReference>
<reference evidence="3" key="1">
    <citation type="submission" date="2016-12" db="EMBL/GenBank/DDBJ databases">
        <title>Comparative genomics of four Isosphaeraceae planctomycetes: a common pool of plasmids and glycoside hydrolase genes.</title>
        <authorList>
            <person name="Ivanova A."/>
        </authorList>
    </citation>
    <scope>NUCLEOTIDE SEQUENCE [LARGE SCALE GENOMIC DNA]</scope>
    <source>
        <strain evidence="3">PX4</strain>
    </source>
</reference>
<keyword evidence="1" id="KW-0175">Coiled coil</keyword>